<reference evidence="9 10" key="1">
    <citation type="submission" date="2016-10" db="EMBL/GenBank/DDBJ databases">
        <authorList>
            <person name="de Groot N.N."/>
        </authorList>
    </citation>
    <scope>NUCLEOTIDE SEQUENCE [LARGE SCALE GENOMIC DNA]</scope>
    <source>
        <strain evidence="9 10">DSM 21800</strain>
    </source>
</reference>
<keyword evidence="3" id="KW-0479">Metal-binding</keyword>
<dbReference type="CDD" id="cd03469">
    <property type="entry name" value="Rieske_RO_Alpha_N"/>
    <property type="match status" value="1"/>
</dbReference>
<evidence type="ECO:0000313" key="9">
    <source>
        <dbReference type="EMBL" id="SDT11264.1"/>
    </source>
</evidence>
<dbReference type="SUPFAM" id="SSF55961">
    <property type="entry name" value="Bet v1-like"/>
    <property type="match status" value="1"/>
</dbReference>
<dbReference type="Pfam" id="PF00355">
    <property type="entry name" value="Rieske"/>
    <property type="match status" value="1"/>
</dbReference>
<dbReference type="SUPFAM" id="SSF50022">
    <property type="entry name" value="ISP domain"/>
    <property type="match status" value="1"/>
</dbReference>
<dbReference type="Gene3D" id="3.90.380.10">
    <property type="entry name" value="Naphthalene 1,2-dioxygenase Alpha Subunit, Chain A, domain 1"/>
    <property type="match status" value="1"/>
</dbReference>
<dbReference type="STRING" id="630515.SAMN04489812_4186"/>
<dbReference type="OrthoDB" id="5243643at2"/>
<feature type="domain" description="Rieske" evidence="8">
    <location>
        <begin position="61"/>
        <end position="167"/>
    </location>
</feature>
<dbReference type="InterPro" id="IPR015879">
    <property type="entry name" value="Ring_hydroxy_dOase_asu_C_dom"/>
</dbReference>
<keyword evidence="4" id="KW-0560">Oxidoreductase</keyword>
<evidence type="ECO:0000256" key="5">
    <source>
        <dbReference type="ARBA" id="ARBA00023004"/>
    </source>
</evidence>
<dbReference type="AlphaFoldDB" id="A0A1H1XPU5"/>
<dbReference type="GO" id="GO:0016705">
    <property type="term" value="F:oxidoreductase activity, acting on paired donors, with incorporation or reduction of molecular oxygen"/>
    <property type="evidence" value="ECO:0007669"/>
    <property type="project" value="UniProtKB-ARBA"/>
</dbReference>
<dbReference type="PROSITE" id="PS51296">
    <property type="entry name" value="RIESKE"/>
    <property type="match status" value="1"/>
</dbReference>
<evidence type="ECO:0000259" key="8">
    <source>
        <dbReference type="PROSITE" id="PS51296"/>
    </source>
</evidence>
<dbReference type="PANTHER" id="PTHR43756">
    <property type="entry name" value="CHOLINE MONOOXYGENASE, CHLOROPLASTIC"/>
    <property type="match status" value="1"/>
</dbReference>
<evidence type="ECO:0000256" key="6">
    <source>
        <dbReference type="ARBA" id="ARBA00023014"/>
    </source>
</evidence>
<organism evidence="9 10">
    <name type="scientific">Microlunatus soli</name>
    <dbReference type="NCBI Taxonomy" id="630515"/>
    <lineage>
        <taxon>Bacteria</taxon>
        <taxon>Bacillati</taxon>
        <taxon>Actinomycetota</taxon>
        <taxon>Actinomycetes</taxon>
        <taxon>Propionibacteriales</taxon>
        <taxon>Propionibacteriaceae</taxon>
        <taxon>Microlunatus</taxon>
    </lineage>
</organism>
<comment type="cofactor">
    <cofactor evidence="1">
        <name>Fe cation</name>
        <dbReference type="ChEBI" id="CHEBI:24875"/>
    </cofactor>
</comment>
<keyword evidence="5" id="KW-0408">Iron</keyword>
<evidence type="ECO:0000256" key="2">
    <source>
        <dbReference type="ARBA" id="ARBA00022714"/>
    </source>
</evidence>
<evidence type="ECO:0000313" key="10">
    <source>
        <dbReference type="Proteomes" id="UP000199103"/>
    </source>
</evidence>
<accession>A0A1H1XPU5</accession>
<name>A0A1H1XPU5_9ACTN</name>
<feature type="region of interest" description="Disordered" evidence="7">
    <location>
        <begin position="1"/>
        <end position="22"/>
    </location>
</feature>
<dbReference type="PANTHER" id="PTHR43756:SF5">
    <property type="entry name" value="CHOLINE MONOOXYGENASE, CHLOROPLASTIC"/>
    <property type="match status" value="1"/>
</dbReference>
<dbReference type="CDD" id="cd08884">
    <property type="entry name" value="RHO_alpha_C_GbcA-like"/>
    <property type="match status" value="1"/>
</dbReference>
<dbReference type="InterPro" id="IPR017941">
    <property type="entry name" value="Rieske_2Fe-2S"/>
</dbReference>
<dbReference type="Pfam" id="PF00848">
    <property type="entry name" value="Ring_hydroxyl_A"/>
    <property type="match status" value="1"/>
</dbReference>
<dbReference type="GO" id="GO:0005506">
    <property type="term" value="F:iron ion binding"/>
    <property type="evidence" value="ECO:0007669"/>
    <property type="project" value="InterPro"/>
</dbReference>
<evidence type="ECO:0000256" key="7">
    <source>
        <dbReference type="SAM" id="MobiDB-lite"/>
    </source>
</evidence>
<dbReference type="RefSeq" id="WP_091532880.1">
    <property type="nucleotide sequence ID" value="NZ_LT629772.1"/>
</dbReference>
<keyword evidence="10" id="KW-1185">Reference proteome</keyword>
<protein>
    <submittedName>
        <fullName evidence="9">Rieske 2Fe-2S family protein</fullName>
    </submittedName>
</protein>
<dbReference type="EMBL" id="LT629772">
    <property type="protein sequence ID" value="SDT11264.1"/>
    <property type="molecule type" value="Genomic_DNA"/>
</dbReference>
<dbReference type="GO" id="GO:0051537">
    <property type="term" value="F:2 iron, 2 sulfur cluster binding"/>
    <property type="evidence" value="ECO:0007669"/>
    <property type="project" value="UniProtKB-KW"/>
</dbReference>
<dbReference type="Proteomes" id="UP000199103">
    <property type="component" value="Chromosome I"/>
</dbReference>
<keyword evidence="2" id="KW-0001">2Fe-2S</keyword>
<evidence type="ECO:0000256" key="3">
    <source>
        <dbReference type="ARBA" id="ARBA00022723"/>
    </source>
</evidence>
<sequence length="437" mass="48880">MSTTATEDETTARHRPATTDLRGPLAGLIGRRRPGYSLPAPFYTDRAVFDHDLAAIFGEHWLFVGAEPEIAEPGDYVTVQVGTSSVIVLRDDDGDVRALHNVCRHRGTRLLDDRRGSTGNIVCPYHQWTYGTDGSLLHAGQQPAGFDKSCFTIKQVAVRRIGGLIFICLAEQPPADVDEMAERITPYLLPHDLTRTRIAAQDEVIVQANWKLAMENNRECYHCEGSHPELTCVFFPTYGYAVEDLPPRLLPAHARYLGAEAALERTCDERSIPYAAIEELHGRPTGFRIQREALDGGGESYTTDGTAASTKLLGDLDTARLGRLSLHIQPNAWFHFLGDHAVVFSLLPLDVDRSVIRTTWLVHSDAVEGVDYDHDRLTDVWRKTNAQDAALCQRAQLGVTDPAYQPGPYAPNEYQVDHFIRWYLERLEHNLGREADR</sequence>
<dbReference type="GO" id="GO:0004497">
    <property type="term" value="F:monooxygenase activity"/>
    <property type="evidence" value="ECO:0007669"/>
    <property type="project" value="UniProtKB-ARBA"/>
</dbReference>
<proteinExistence type="predicted"/>
<dbReference type="InterPro" id="IPR001663">
    <property type="entry name" value="Rng_hydr_dOase-A"/>
</dbReference>
<dbReference type="InterPro" id="IPR036922">
    <property type="entry name" value="Rieske_2Fe-2S_sf"/>
</dbReference>
<gene>
    <name evidence="9" type="ORF">SAMN04489812_4186</name>
</gene>
<keyword evidence="6" id="KW-0411">Iron-sulfur</keyword>
<dbReference type="PRINTS" id="PR00090">
    <property type="entry name" value="RNGDIOXGNASE"/>
</dbReference>
<dbReference type="Gene3D" id="2.102.10.10">
    <property type="entry name" value="Rieske [2Fe-2S] iron-sulphur domain"/>
    <property type="match status" value="1"/>
</dbReference>
<evidence type="ECO:0000256" key="1">
    <source>
        <dbReference type="ARBA" id="ARBA00001962"/>
    </source>
</evidence>
<evidence type="ECO:0000256" key="4">
    <source>
        <dbReference type="ARBA" id="ARBA00023002"/>
    </source>
</evidence>